<dbReference type="PANTHER" id="PTHR45947:SF3">
    <property type="entry name" value="SULFOQUINOVOSYL TRANSFERASE SQD2"/>
    <property type="match status" value="1"/>
</dbReference>
<gene>
    <name evidence="3" type="ORF">HP552_08660</name>
</gene>
<dbReference type="GO" id="GO:0016757">
    <property type="term" value="F:glycosyltransferase activity"/>
    <property type="evidence" value="ECO:0007669"/>
    <property type="project" value="InterPro"/>
</dbReference>
<keyword evidence="3" id="KW-0808">Transferase</keyword>
<name>A0A7Y6BVN4_9BACL</name>
<dbReference type="Gene3D" id="3.40.50.2000">
    <property type="entry name" value="Glycogen Phosphorylase B"/>
    <property type="match status" value="2"/>
</dbReference>
<dbReference type="InterPro" id="IPR028098">
    <property type="entry name" value="Glyco_trans_4-like_N"/>
</dbReference>
<dbReference type="SUPFAM" id="SSF53756">
    <property type="entry name" value="UDP-Glycosyltransferase/glycogen phosphorylase"/>
    <property type="match status" value="1"/>
</dbReference>
<reference evidence="3 4" key="1">
    <citation type="submission" date="2020-05" db="EMBL/GenBank/DDBJ databases">
        <title>Genome Sequencing of Type Strains.</title>
        <authorList>
            <person name="Lemaire J.F."/>
            <person name="Inderbitzin P."/>
            <person name="Gregorio O.A."/>
            <person name="Collins S.B."/>
            <person name="Wespe N."/>
            <person name="Knight-Connoni V."/>
        </authorList>
    </citation>
    <scope>NUCLEOTIDE SEQUENCE [LARGE SCALE GENOMIC DNA]</scope>
    <source>
        <strain evidence="3 4">LMG 21957</strain>
    </source>
</reference>
<proteinExistence type="predicted"/>
<feature type="domain" description="Glycosyltransferase subfamily 4-like N-terminal" evidence="2">
    <location>
        <begin position="2"/>
        <end position="156"/>
    </location>
</feature>
<dbReference type="EMBL" id="JABMCB010000169">
    <property type="protein sequence ID" value="NUU75301.1"/>
    <property type="molecule type" value="Genomic_DNA"/>
</dbReference>
<dbReference type="InterPro" id="IPR050194">
    <property type="entry name" value="Glycosyltransferase_grp1"/>
</dbReference>
<accession>A0A7Y6BVN4</accession>
<evidence type="ECO:0000259" key="1">
    <source>
        <dbReference type="Pfam" id="PF00534"/>
    </source>
</evidence>
<feature type="domain" description="Glycosyl transferase family 1" evidence="1">
    <location>
        <begin position="166"/>
        <end position="325"/>
    </location>
</feature>
<dbReference type="InterPro" id="IPR001296">
    <property type="entry name" value="Glyco_trans_1"/>
</dbReference>
<dbReference type="PANTHER" id="PTHR45947">
    <property type="entry name" value="SULFOQUINOVOSYL TRANSFERASE SQD2"/>
    <property type="match status" value="1"/>
</dbReference>
<evidence type="ECO:0000313" key="4">
    <source>
        <dbReference type="Proteomes" id="UP000526125"/>
    </source>
</evidence>
<evidence type="ECO:0000259" key="2">
    <source>
        <dbReference type="Pfam" id="PF13439"/>
    </source>
</evidence>
<protein>
    <submittedName>
        <fullName evidence="3">Glycosyltransferase family 1 protein</fullName>
    </submittedName>
</protein>
<organism evidence="3 4">
    <name type="scientific">Paenibacillus xylanilyticus</name>
    <dbReference type="NCBI Taxonomy" id="248903"/>
    <lineage>
        <taxon>Bacteria</taxon>
        <taxon>Bacillati</taxon>
        <taxon>Bacillota</taxon>
        <taxon>Bacilli</taxon>
        <taxon>Bacillales</taxon>
        <taxon>Paenibacillaceae</taxon>
        <taxon>Paenibacillus</taxon>
    </lineage>
</organism>
<dbReference type="AlphaFoldDB" id="A0A7Y6BVN4"/>
<sequence>MVMNLYRNIDRSKVQFDFIIHTNDKCDYDDEILSLGGVIHNIPQFNGKNFLQYKMAWHRFFKSHSEYKIIHGHVRSTASIYLWIAKRYGLITIAHSHSTSSGVGISAFVKNILQYPIRYIADYLIACSKSAGQWLFGEKVLKRNNFIILKNAIDSQQYTYDQDKRLKIRKELHIEDKFVIGHVGRFNNSKNHDLLIDIFNVVHNREKKSILMMVGDGELRPNIEKKISDLGLMNSVIFLGVRPDIPELLQSMDCFLFPSIFEGLGIVAIEAQAAGLPCLVSNSIPEETYITDLIESLPLNCSLDQWAEWIILHSNNSKRENMTEEVKRSGYDIHHTVQSVQNFYLEKCSEL</sequence>
<dbReference type="Pfam" id="PF13439">
    <property type="entry name" value="Glyco_transf_4"/>
    <property type="match status" value="1"/>
</dbReference>
<keyword evidence="4" id="KW-1185">Reference proteome</keyword>
<dbReference type="Proteomes" id="UP000526125">
    <property type="component" value="Unassembled WGS sequence"/>
</dbReference>
<comment type="caution">
    <text evidence="3">The sequence shown here is derived from an EMBL/GenBank/DDBJ whole genome shotgun (WGS) entry which is preliminary data.</text>
</comment>
<dbReference type="Pfam" id="PF00534">
    <property type="entry name" value="Glycos_transf_1"/>
    <property type="match status" value="1"/>
</dbReference>
<evidence type="ECO:0000313" key="3">
    <source>
        <dbReference type="EMBL" id="NUU75301.1"/>
    </source>
</evidence>
<dbReference type="CDD" id="cd03812">
    <property type="entry name" value="GT4_CapH-like"/>
    <property type="match status" value="1"/>
</dbReference>